<dbReference type="Pfam" id="PF05485">
    <property type="entry name" value="THAP"/>
    <property type="match status" value="1"/>
</dbReference>
<keyword evidence="4 12" id="KW-0863">Zinc-finger</keyword>
<evidence type="ECO:0000256" key="7">
    <source>
        <dbReference type="ARBA" id="ARBA00023054"/>
    </source>
</evidence>
<sequence>MKRAHELQSAGVIAFVDTTSSCDADNHAITFFLTLSTAGAVPLGIIITRGQTEQAYEQGFELLKNAAGSIAFNGKGSPLIFITDNSQAEINALRKTWPTSINFYTFFTLDRQCGGGFGIGTYLSPVECLHKWLLGVQGNVVLGLQERKSERPPYQQFHRMLEEYYQRRLLEFANSRCWITTLSQKWKKECFRCQAAGCTSSRQPSLVRVARSGAISSSRDGPPEVWATGVDKIDFHPIARRMPSRCCVPYCKGNYPTGPKVSIYRFPKDPDTAKKWIQAIQRKNFIPNKASRVCELHFKDPDFEGESFVSSCGTSTGLKFKRLKATSVPTLGDT</sequence>
<evidence type="ECO:0000313" key="15">
    <source>
        <dbReference type="Proteomes" id="UP000827092"/>
    </source>
</evidence>
<evidence type="ECO:0000256" key="9">
    <source>
        <dbReference type="ARBA" id="ARBA00023163"/>
    </source>
</evidence>
<dbReference type="PROSITE" id="PS50950">
    <property type="entry name" value="ZF_THAP"/>
    <property type="match status" value="1"/>
</dbReference>
<dbReference type="EMBL" id="JAFNEN010000996">
    <property type="protein sequence ID" value="KAG8175476.1"/>
    <property type="molecule type" value="Genomic_DNA"/>
</dbReference>
<evidence type="ECO:0000256" key="2">
    <source>
        <dbReference type="ARBA" id="ARBA00006177"/>
    </source>
</evidence>
<evidence type="ECO:0000256" key="1">
    <source>
        <dbReference type="ARBA" id="ARBA00004642"/>
    </source>
</evidence>
<keyword evidence="9" id="KW-0804">Transcription</keyword>
<dbReference type="AlphaFoldDB" id="A0AAV6TV26"/>
<reference evidence="14 15" key="1">
    <citation type="journal article" date="2022" name="Nat. Ecol. Evol.">
        <title>A masculinizing supergene underlies an exaggerated male reproductive morph in a spider.</title>
        <authorList>
            <person name="Hendrickx F."/>
            <person name="De Corte Z."/>
            <person name="Sonet G."/>
            <person name="Van Belleghem S.M."/>
            <person name="Kostlbacher S."/>
            <person name="Vangestel C."/>
        </authorList>
    </citation>
    <scope>NUCLEOTIDE SEQUENCE [LARGE SCALE GENOMIC DNA]</scope>
    <source>
        <strain evidence="14">W744_W776</strain>
    </source>
</reference>
<comment type="similarity">
    <text evidence="2">Belongs to the THAP1 family.</text>
</comment>
<dbReference type="Gene3D" id="6.20.210.20">
    <property type="entry name" value="THAP domain"/>
    <property type="match status" value="1"/>
</dbReference>
<evidence type="ECO:0000256" key="4">
    <source>
        <dbReference type="ARBA" id="ARBA00022771"/>
    </source>
</evidence>
<evidence type="ECO:0000313" key="14">
    <source>
        <dbReference type="EMBL" id="KAG8175476.1"/>
    </source>
</evidence>
<keyword evidence="11" id="KW-0131">Cell cycle</keyword>
<keyword evidence="6" id="KW-0805">Transcription regulation</keyword>
<keyword evidence="7" id="KW-0175">Coiled coil</keyword>
<dbReference type="PANTHER" id="PTHR46600:SF1">
    <property type="entry name" value="THAP DOMAIN-CONTAINING PROTEIN 1"/>
    <property type="match status" value="1"/>
</dbReference>
<keyword evidence="5" id="KW-0862">Zinc</keyword>
<dbReference type="SUPFAM" id="SSF57716">
    <property type="entry name" value="Glucocorticoid receptor-like (DNA-binding domain)"/>
    <property type="match status" value="1"/>
</dbReference>
<dbReference type="InterPro" id="IPR006612">
    <property type="entry name" value="THAP_Znf"/>
</dbReference>
<keyword evidence="15" id="KW-1185">Reference proteome</keyword>
<dbReference type="GO" id="GO:0008270">
    <property type="term" value="F:zinc ion binding"/>
    <property type="evidence" value="ECO:0007669"/>
    <property type="project" value="UniProtKB-KW"/>
</dbReference>
<comment type="subcellular location">
    <subcellularLocation>
        <location evidence="1">Nucleus</location>
        <location evidence="1">Nucleoplasm</location>
    </subcellularLocation>
</comment>
<evidence type="ECO:0000259" key="13">
    <source>
        <dbReference type="PROSITE" id="PS50950"/>
    </source>
</evidence>
<dbReference type="InterPro" id="IPR026516">
    <property type="entry name" value="THAP1/10"/>
</dbReference>
<dbReference type="GO" id="GO:0005654">
    <property type="term" value="C:nucleoplasm"/>
    <property type="evidence" value="ECO:0007669"/>
    <property type="project" value="UniProtKB-SubCell"/>
</dbReference>
<evidence type="ECO:0000256" key="5">
    <source>
        <dbReference type="ARBA" id="ARBA00022833"/>
    </source>
</evidence>
<dbReference type="InterPro" id="IPR038441">
    <property type="entry name" value="THAP_Znf_sf"/>
</dbReference>
<protein>
    <recommendedName>
        <fullName evidence="13">THAP-type domain-containing protein</fullName>
    </recommendedName>
</protein>
<gene>
    <name evidence="14" type="ORF">JTE90_004168</name>
</gene>
<dbReference type="Proteomes" id="UP000827092">
    <property type="component" value="Unassembled WGS sequence"/>
</dbReference>
<dbReference type="SMART" id="SM00980">
    <property type="entry name" value="THAP"/>
    <property type="match status" value="1"/>
</dbReference>
<evidence type="ECO:0000256" key="11">
    <source>
        <dbReference type="ARBA" id="ARBA00023306"/>
    </source>
</evidence>
<keyword evidence="8 12" id="KW-0238">DNA-binding</keyword>
<evidence type="ECO:0000256" key="3">
    <source>
        <dbReference type="ARBA" id="ARBA00022723"/>
    </source>
</evidence>
<keyword evidence="10" id="KW-0539">Nucleus</keyword>
<comment type="caution">
    <text evidence="14">The sequence shown here is derived from an EMBL/GenBank/DDBJ whole genome shotgun (WGS) entry which is preliminary data.</text>
</comment>
<evidence type="ECO:0000256" key="8">
    <source>
        <dbReference type="ARBA" id="ARBA00023125"/>
    </source>
</evidence>
<proteinExistence type="inferred from homology"/>
<dbReference type="GO" id="GO:0043565">
    <property type="term" value="F:sequence-specific DNA binding"/>
    <property type="evidence" value="ECO:0007669"/>
    <property type="project" value="InterPro"/>
</dbReference>
<accession>A0AAV6TV26</accession>
<keyword evidence="3" id="KW-0479">Metal-binding</keyword>
<dbReference type="PANTHER" id="PTHR46600">
    <property type="entry name" value="THAP DOMAIN-CONTAINING"/>
    <property type="match status" value="1"/>
</dbReference>
<evidence type="ECO:0000256" key="10">
    <source>
        <dbReference type="ARBA" id="ARBA00023242"/>
    </source>
</evidence>
<feature type="domain" description="THAP-type" evidence="13">
    <location>
        <begin position="242"/>
        <end position="332"/>
    </location>
</feature>
<evidence type="ECO:0000256" key="12">
    <source>
        <dbReference type="PROSITE-ProRule" id="PRU00309"/>
    </source>
</evidence>
<evidence type="ECO:0000256" key="6">
    <source>
        <dbReference type="ARBA" id="ARBA00023015"/>
    </source>
</evidence>
<organism evidence="14 15">
    <name type="scientific">Oedothorax gibbosus</name>
    <dbReference type="NCBI Taxonomy" id="931172"/>
    <lineage>
        <taxon>Eukaryota</taxon>
        <taxon>Metazoa</taxon>
        <taxon>Ecdysozoa</taxon>
        <taxon>Arthropoda</taxon>
        <taxon>Chelicerata</taxon>
        <taxon>Arachnida</taxon>
        <taxon>Araneae</taxon>
        <taxon>Araneomorphae</taxon>
        <taxon>Entelegynae</taxon>
        <taxon>Araneoidea</taxon>
        <taxon>Linyphiidae</taxon>
        <taxon>Erigoninae</taxon>
        <taxon>Oedothorax</taxon>
    </lineage>
</organism>
<name>A0AAV6TV26_9ARAC</name>
<dbReference type="SMART" id="SM00692">
    <property type="entry name" value="DM3"/>
    <property type="match status" value="1"/>
</dbReference>